<sequence>MAPSRPRSLRGLAFGSRRNSSPGPPSPTFSDATNVSQMNFGANGPEKIITRSNLKASLQAYEELMNSSANYRLALVAMSKATAAFADAMEACSGCEIPSCPDRVISLCIVLQSQGPSIRVGDTLTSCIWPSPSHRETIGMFWLKQLIRILRSRCVQHLETYRTIVTERSASYERALREKSRVIRDTEMRNMNRKERNLQSFREALSVLQQQVDDLDDLKAAHYREIIEHEEEVWDVVQGKVCLVVRSTMDLFDRFTAKASDPVIEPMLQTVPDPFDSYGPPQAEDQIFSILPPLSILTNPRSLNSMDAETTQWRGPQSLQMGCTHQNLRNGRMCLLPPSTSPTPPRSVSPPLVSRRPPVSQPGHHSRRSESSKLRSVLSAIDEGHSRQGSHEPSQTEPAVPYSSGLNGAPPAEPQPEKASSFAWTSPFTYGRSPYEDIDDSTTPRGSAYRVDATPSPPESPSLDGSSSESKEPDETKSEHSASNMPITT</sequence>
<reference evidence="3" key="1">
    <citation type="submission" date="2023-06" db="EMBL/GenBank/DDBJ databases">
        <authorList>
            <consortium name="Lawrence Berkeley National Laboratory"/>
            <person name="Ahrendt S."/>
            <person name="Sahu N."/>
            <person name="Indic B."/>
            <person name="Wong-Bajracharya J."/>
            <person name="Merenyi Z."/>
            <person name="Ke H.-M."/>
            <person name="Monk M."/>
            <person name="Kocsube S."/>
            <person name="Drula E."/>
            <person name="Lipzen A."/>
            <person name="Balint B."/>
            <person name="Henrissat B."/>
            <person name="Andreopoulos B."/>
            <person name="Martin F.M."/>
            <person name="Harder C.B."/>
            <person name="Rigling D."/>
            <person name="Ford K.L."/>
            <person name="Foster G.D."/>
            <person name="Pangilinan J."/>
            <person name="Papanicolaou A."/>
            <person name="Barry K."/>
            <person name="LaButti K."/>
            <person name="Viragh M."/>
            <person name="Koriabine M."/>
            <person name="Yan M."/>
            <person name="Riley R."/>
            <person name="Champramary S."/>
            <person name="Plett K.L."/>
            <person name="Tsai I.J."/>
            <person name="Slot J."/>
            <person name="Sipos G."/>
            <person name="Plett J."/>
            <person name="Nagy L.G."/>
            <person name="Grigoriev I.V."/>
        </authorList>
    </citation>
    <scope>NUCLEOTIDE SEQUENCE</scope>
    <source>
        <strain evidence="3">ICMP 16352</strain>
    </source>
</reference>
<dbReference type="EMBL" id="JAUEPR010000001">
    <property type="protein sequence ID" value="KAK0490757.1"/>
    <property type="molecule type" value="Genomic_DNA"/>
</dbReference>
<accession>A0AA39PUF9</accession>
<feature type="region of interest" description="Disordered" evidence="2">
    <location>
        <begin position="330"/>
        <end position="489"/>
    </location>
</feature>
<feature type="region of interest" description="Disordered" evidence="2">
    <location>
        <begin position="1"/>
        <end position="32"/>
    </location>
</feature>
<organism evidence="3 4">
    <name type="scientific">Armillaria novae-zelandiae</name>
    <dbReference type="NCBI Taxonomy" id="153914"/>
    <lineage>
        <taxon>Eukaryota</taxon>
        <taxon>Fungi</taxon>
        <taxon>Dikarya</taxon>
        <taxon>Basidiomycota</taxon>
        <taxon>Agaricomycotina</taxon>
        <taxon>Agaricomycetes</taxon>
        <taxon>Agaricomycetidae</taxon>
        <taxon>Agaricales</taxon>
        <taxon>Marasmiineae</taxon>
        <taxon>Physalacriaceae</taxon>
        <taxon>Armillaria</taxon>
    </lineage>
</organism>
<evidence type="ECO:0000256" key="2">
    <source>
        <dbReference type="SAM" id="MobiDB-lite"/>
    </source>
</evidence>
<feature type="compositionally biased region" description="Low complexity" evidence="2">
    <location>
        <begin position="349"/>
        <end position="358"/>
    </location>
</feature>
<evidence type="ECO:0000313" key="4">
    <source>
        <dbReference type="Proteomes" id="UP001175227"/>
    </source>
</evidence>
<dbReference type="Gene3D" id="1.20.1270.60">
    <property type="entry name" value="Arfaptin homology (AH) domain/BAR domain"/>
    <property type="match status" value="1"/>
</dbReference>
<evidence type="ECO:0000313" key="3">
    <source>
        <dbReference type="EMBL" id="KAK0490757.1"/>
    </source>
</evidence>
<dbReference type="PANTHER" id="PTHR38407">
    <property type="entry name" value="PROTEIN IVY1"/>
    <property type="match status" value="1"/>
</dbReference>
<keyword evidence="4" id="KW-1185">Reference proteome</keyword>
<dbReference type="AlphaFoldDB" id="A0AA39PUF9"/>
<comment type="caution">
    <text evidence="3">The sequence shown here is derived from an EMBL/GenBank/DDBJ whole genome shotgun (WGS) entry which is preliminary data.</text>
</comment>
<name>A0AA39PUF9_9AGAR</name>
<keyword evidence="1" id="KW-0175">Coiled coil</keyword>
<evidence type="ECO:0008006" key="5">
    <source>
        <dbReference type="Google" id="ProtNLM"/>
    </source>
</evidence>
<dbReference type="GO" id="GO:0000329">
    <property type="term" value="C:fungal-type vacuole membrane"/>
    <property type="evidence" value="ECO:0007669"/>
    <property type="project" value="InterPro"/>
</dbReference>
<dbReference type="GO" id="GO:0042144">
    <property type="term" value="P:vacuole fusion, non-autophagic"/>
    <property type="evidence" value="ECO:0007669"/>
    <property type="project" value="InterPro"/>
</dbReference>
<protein>
    <recommendedName>
        <fullName evidence="5">IMD domain-containing protein</fullName>
    </recommendedName>
</protein>
<feature type="compositionally biased region" description="Pro residues" evidence="2">
    <location>
        <begin position="339"/>
        <end position="348"/>
    </location>
</feature>
<evidence type="ECO:0000256" key="1">
    <source>
        <dbReference type="SAM" id="Coils"/>
    </source>
</evidence>
<dbReference type="InterPro" id="IPR027267">
    <property type="entry name" value="AH/BAR_dom_sf"/>
</dbReference>
<dbReference type="InterPro" id="IPR037470">
    <property type="entry name" value="IVY1"/>
</dbReference>
<dbReference type="GO" id="GO:0005543">
    <property type="term" value="F:phospholipid binding"/>
    <property type="evidence" value="ECO:0007669"/>
    <property type="project" value="InterPro"/>
</dbReference>
<dbReference type="Proteomes" id="UP001175227">
    <property type="component" value="Unassembled WGS sequence"/>
</dbReference>
<dbReference type="PANTHER" id="PTHR38407:SF1">
    <property type="entry name" value="PROTEIN IVY1"/>
    <property type="match status" value="1"/>
</dbReference>
<feature type="compositionally biased region" description="Basic and acidic residues" evidence="2">
    <location>
        <begin position="469"/>
        <end position="480"/>
    </location>
</feature>
<proteinExistence type="predicted"/>
<feature type="coiled-coil region" evidence="1">
    <location>
        <begin position="184"/>
        <end position="218"/>
    </location>
</feature>
<gene>
    <name evidence="3" type="ORF">IW261DRAFT_1580362</name>
</gene>